<sequence length="204" mass="22480">MMRRFGHRGDWSDAMDDDAVDRASVQTRARRPRQGFHAVTISRQIARSRLLRKQRFDQIRQRIDRLAHVDRLAADVGSDVSGDQHRAPPSCPGTKRTMRSACTPLNSMRTPAIDNVTRSRVDDDGDVSADADDGVAAGSPSRRAMTNAASAVTASGPVEGVSPENFLRHSPKVLTARPCSRQKRRVPTPLICVSYGLLRKIVDI</sequence>
<gene>
    <name evidence="2" type="ORF">AWB79_05050</name>
</gene>
<reference evidence="2" key="1">
    <citation type="submission" date="2016-01" db="EMBL/GenBank/DDBJ databases">
        <authorList>
            <person name="Peeters C."/>
        </authorList>
    </citation>
    <scope>NUCLEOTIDE SEQUENCE</scope>
    <source>
        <strain evidence="2">LMG 29322</strain>
    </source>
</reference>
<feature type="region of interest" description="Disordered" evidence="1">
    <location>
        <begin position="78"/>
        <end position="142"/>
    </location>
</feature>
<feature type="compositionally biased region" description="Acidic residues" evidence="1">
    <location>
        <begin position="123"/>
        <end position="133"/>
    </location>
</feature>
<evidence type="ECO:0000313" key="3">
    <source>
        <dbReference type="Proteomes" id="UP000054851"/>
    </source>
</evidence>
<name>A0A158CB07_9BURK</name>
<evidence type="ECO:0000313" key="2">
    <source>
        <dbReference type="EMBL" id="SAK79535.1"/>
    </source>
</evidence>
<dbReference type="EMBL" id="FCOA02000020">
    <property type="protein sequence ID" value="SAK79535.1"/>
    <property type="molecule type" value="Genomic_DNA"/>
</dbReference>
<accession>A0A158CB07</accession>
<dbReference type="AlphaFoldDB" id="A0A158CB07"/>
<organism evidence="2 3">
    <name type="scientific">Caballeronia hypogeia</name>
    <dbReference type="NCBI Taxonomy" id="1777140"/>
    <lineage>
        <taxon>Bacteria</taxon>
        <taxon>Pseudomonadati</taxon>
        <taxon>Pseudomonadota</taxon>
        <taxon>Betaproteobacteria</taxon>
        <taxon>Burkholderiales</taxon>
        <taxon>Burkholderiaceae</taxon>
        <taxon>Caballeronia</taxon>
    </lineage>
</organism>
<proteinExistence type="predicted"/>
<comment type="caution">
    <text evidence="2">The sequence shown here is derived from an EMBL/GenBank/DDBJ whole genome shotgun (WGS) entry which is preliminary data.</text>
</comment>
<keyword evidence="3" id="KW-1185">Reference proteome</keyword>
<protein>
    <submittedName>
        <fullName evidence="2">Uncharacterized protein</fullName>
    </submittedName>
</protein>
<evidence type="ECO:0000256" key="1">
    <source>
        <dbReference type="SAM" id="MobiDB-lite"/>
    </source>
</evidence>
<dbReference type="Proteomes" id="UP000054851">
    <property type="component" value="Unassembled WGS sequence"/>
</dbReference>